<comment type="caution">
    <text evidence="4">The sequence shown here is derived from an EMBL/GenBank/DDBJ whole genome shotgun (WGS) entry which is preliminary data.</text>
</comment>
<dbReference type="GO" id="GO:0003676">
    <property type="term" value="F:nucleic acid binding"/>
    <property type="evidence" value="ECO:0007669"/>
    <property type="project" value="InterPro"/>
</dbReference>
<evidence type="ECO:0000256" key="1">
    <source>
        <dbReference type="SAM" id="Coils"/>
    </source>
</evidence>
<accession>A0A8B6F7H4</accession>
<dbReference type="Pfam" id="PF02023">
    <property type="entry name" value="SCAN"/>
    <property type="match status" value="1"/>
</dbReference>
<dbReference type="SUPFAM" id="SSF47353">
    <property type="entry name" value="Retrovirus capsid dimerization domain-like"/>
    <property type="match status" value="1"/>
</dbReference>
<feature type="coiled-coil region" evidence="1">
    <location>
        <begin position="41"/>
        <end position="96"/>
    </location>
</feature>
<dbReference type="GO" id="GO:0008270">
    <property type="term" value="F:zinc ion binding"/>
    <property type="evidence" value="ECO:0007669"/>
    <property type="project" value="InterPro"/>
</dbReference>
<dbReference type="InterPro" id="IPR038269">
    <property type="entry name" value="SCAN_sf"/>
</dbReference>
<dbReference type="OrthoDB" id="10063366at2759"/>
<dbReference type="EMBL" id="UYJE01006419">
    <property type="protein sequence ID" value="VDI45884.1"/>
    <property type="molecule type" value="Genomic_DNA"/>
</dbReference>
<keyword evidence="5" id="KW-1185">Reference proteome</keyword>
<feature type="domain" description="SCAN box" evidence="3">
    <location>
        <begin position="206"/>
        <end position="295"/>
    </location>
</feature>
<dbReference type="InterPro" id="IPR036875">
    <property type="entry name" value="Znf_CCHC_sf"/>
</dbReference>
<feature type="region of interest" description="Disordered" evidence="2">
    <location>
        <begin position="300"/>
        <end position="335"/>
    </location>
</feature>
<dbReference type="InterPro" id="IPR003309">
    <property type="entry name" value="SCAN_dom"/>
</dbReference>
<feature type="compositionally biased region" description="Polar residues" evidence="2">
    <location>
        <begin position="300"/>
        <end position="313"/>
    </location>
</feature>
<dbReference type="Proteomes" id="UP000596742">
    <property type="component" value="Unassembled WGS sequence"/>
</dbReference>
<reference evidence="4" key="1">
    <citation type="submission" date="2018-11" db="EMBL/GenBank/DDBJ databases">
        <authorList>
            <person name="Alioto T."/>
            <person name="Alioto T."/>
        </authorList>
    </citation>
    <scope>NUCLEOTIDE SEQUENCE</scope>
</reference>
<feature type="compositionally biased region" description="Polar residues" evidence="2">
    <location>
        <begin position="323"/>
        <end position="335"/>
    </location>
</feature>
<evidence type="ECO:0000259" key="3">
    <source>
        <dbReference type="Pfam" id="PF02023"/>
    </source>
</evidence>
<sequence>MRKQIIKNLVIDKLVDAEILGEEALDLKVENVDTFKLKQLELEHELKLKELEMNLKEMEKRKEDEFKLKQAELEMKERLEMEKKEKEDEFKLKELEMRERLEMEKLKIEMVKEESNTKVQSKSDYFDAAKNIRLVPKFCEKTVDKYFPQFEKIANNLKWPMPYWTTMLQSVFEGKAAEIYSALPSEKSSDYDTVKQEILKAYELVPEAYRQKFRSCKKFDSQTYVEFAREKKDLFDKWLTSKKTKNNFDQLRQLMLLEEFKQCVHSELKTHLDDKTVESIHDAAVISDNYTLSHKRSFKSQNVNTSSGNYKNQSTERTDSKPVPQNKSQSSYNMSSPKFDTFEKKSLTCAYCKKIGHLMADCFRLQKKNERDNKPKTSACTTPYITSTLECPASQALSPVFILRDTGASQSLLLEGVLPLSEKTSVGASVLLQGVELGCIDVPLHRIYLKSDLITGPVVVGVRPNLPVEGVTLLLGNDLARNKVVAEPIVTSNRWWMLNHLKMMLNYIQLVLLLGRWLENNKMRICKTDKF</sequence>
<dbReference type="PANTHER" id="PTHR46888:SF13">
    <property type="entry name" value="RIBONUCLEASE H"/>
    <property type="match status" value="1"/>
</dbReference>
<dbReference type="Gene3D" id="1.10.4020.10">
    <property type="entry name" value="DNA breaking-rejoining enzymes"/>
    <property type="match status" value="1"/>
</dbReference>
<dbReference type="AlphaFoldDB" id="A0A8B6F7H4"/>
<gene>
    <name evidence="4" type="ORF">MGAL_10B094189</name>
</gene>
<dbReference type="PANTHER" id="PTHR46888">
    <property type="entry name" value="ZINC KNUCKLE DOMAINCONTAINING PROTEIN-RELATED"/>
    <property type="match status" value="1"/>
</dbReference>
<keyword evidence="1" id="KW-0175">Coiled coil</keyword>
<dbReference type="Gene3D" id="4.10.60.10">
    <property type="entry name" value="Zinc finger, CCHC-type"/>
    <property type="match status" value="1"/>
</dbReference>
<name>A0A8B6F7H4_MYTGA</name>
<evidence type="ECO:0000313" key="4">
    <source>
        <dbReference type="EMBL" id="VDI45884.1"/>
    </source>
</evidence>
<dbReference type="SUPFAM" id="SSF57756">
    <property type="entry name" value="Retrovirus zinc finger-like domains"/>
    <property type="match status" value="1"/>
</dbReference>
<proteinExistence type="predicted"/>
<evidence type="ECO:0000313" key="5">
    <source>
        <dbReference type="Proteomes" id="UP000596742"/>
    </source>
</evidence>
<protein>
    <recommendedName>
        <fullName evidence="3">SCAN box domain-containing protein</fullName>
    </recommendedName>
</protein>
<evidence type="ECO:0000256" key="2">
    <source>
        <dbReference type="SAM" id="MobiDB-lite"/>
    </source>
</evidence>
<organism evidence="4 5">
    <name type="scientific">Mytilus galloprovincialis</name>
    <name type="common">Mediterranean mussel</name>
    <dbReference type="NCBI Taxonomy" id="29158"/>
    <lineage>
        <taxon>Eukaryota</taxon>
        <taxon>Metazoa</taxon>
        <taxon>Spiralia</taxon>
        <taxon>Lophotrochozoa</taxon>
        <taxon>Mollusca</taxon>
        <taxon>Bivalvia</taxon>
        <taxon>Autobranchia</taxon>
        <taxon>Pteriomorphia</taxon>
        <taxon>Mytilida</taxon>
        <taxon>Mytiloidea</taxon>
        <taxon>Mytilidae</taxon>
        <taxon>Mytilinae</taxon>
        <taxon>Mytilus</taxon>
    </lineage>
</organism>